<dbReference type="SUPFAM" id="SSF158472">
    <property type="entry name" value="HAMP domain-like"/>
    <property type="match status" value="1"/>
</dbReference>
<dbReference type="Proteomes" id="UP001164726">
    <property type="component" value="Chromosome"/>
</dbReference>
<feature type="transmembrane region" description="Helical" evidence="14">
    <location>
        <begin position="158"/>
        <end position="178"/>
    </location>
</feature>
<dbReference type="InterPro" id="IPR005467">
    <property type="entry name" value="His_kinase_dom"/>
</dbReference>
<name>A0A9E8M0J7_9BACI</name>
<keyword evidence="18" id="KW-1185">Reference proteome</keyword>
<dbReference type="CDD" id="cd00082">
    <property type="entry name" value="HisKA"/>
    <property type="match status" value="1"/>
</dbReference>
<dbReference type="Gene3D" id="3.30.565.10">
    <property type="entry name" value="Histidine kinase-like ATPase, C-terminal domain"/>
    <property type="match status" value="1"/>
</dbReference>
<keyword evidence="5" id="KW-0597">Phosphoprotein</keyword>
<evidence type="ECO:0000256" key="4">
    <source>
        <dbReference type="ARBA" id="ARBA00022475"/>
    </source>
</evidence>
<dbReference type="EMBL" id="CP106877">
    <property type="protein sequence ID" value="WAA12979.1"/>
    <property type="molecule type" value="Genomic_DNA"/>
</dbReference>
<dbReference type="RefSeq" id="WP_275421113.1">
    <property type="nucleotide sequence ID" value="NZ_CP106877.1"/>
</dbReference>
<organism evidence="17 18">
    <name type="scientific">Fervidibacillus halotolerans</name>
    <dbReference type="NCBI Taxonomy" id="2980027"/>
    <lineage>
        <taxon>Bacteria</taxon>
        <taxon>Bacillati</taxon>
        <taxon>Bacillota</taxon>
        <taxon>Bacilli</taxon>
        <taxon>Bacillales</taxon>
        <taxon>Bacillaceae</taxon>
        <taxon>Fervidibacillus</taxon>
    </lineage>
</organism>
<evidence type="ECO:0000256" key="2">
    <source>
        <dbReference type="ARBA" id="ARBA00004651"/>
    </source>
</evidence>
<keyword evidence="8" id="KW-0547">Nucleotide-binding</keyword>
<keyword evidence="7 14" id="KW-0812">Transmembrane</keyword>
<evidence type="ECO:0000256" key="1">
    <source>
        <dbReference type="ARBA" id="ARBA00000085"/>
    </source>
</evidence>
<evidence type="ECO:0000259" key="16">
    <source>
        <dbReference type="PROSITE" id="PS50885"/>
    </source>
</evidence>
<gene>
    <name evidence="17" type="ORF">OE105_02305</name>
</gene>
<keyword evidence="9" id="KW-0418">Kinase</keyword>
<dbReference type="Pfam" id="PF02518">
    <property type="entry name" value="HATPase_c"/>
    <property type="match status" value="1"/>
</dbReference>
<dbReference type="Pfam" id="PF00512">
    <property type="entry name" value="HisKA"/>
    <property type="match status" value="1"/>
</dbReference>
<accession>A0A9E8M0J7</accession>
<evidence type="ECO:0000256" key="9">
    <source>
        <dbReference type="ARBA" id="ARBA00022777"/>
    </source>
</evidence>
<dbReference type="Gene3D" id="6.10.340.10">
    <property type="match status" value="1"/>
</dbReference>
<keyword evidence="12" id="KW-0902">Two-component regulatory system</keyword>
<evidence type="ECO:0000256" key="13">
    <source>
        <dbReference type="ARBA" id="ARBA00023136"/>
    </source>
</evidence>
<keyword evidence="4" id="KW-1003">Cell membrane</keyword>
<evidence type="ECO:0000256" key="8">
    <source>
        <dbReference type="ARBA" id="ARBA00022741"/>
    </source>
</evidence>
<keyword evidence="11 14" id="KW-1133">Transmembrane helix</keyword>
<feature type="transmembrane region" description="Helical" evidence="14">
    <location>
        <begin position="7"/>
        <end position="26"/>
    </location>
</feature>
<protein>
    <recommendedName>
        <fullName evidence="3">histidine kinase</fullName>
        <ecNumber evidence="3">2.7.13.3</ecNumber>
    </recommendedName>
</protein>
<evidence type="ECO:0000256" key="5">
    <source>
        <dbReference type="ARBA" id="ARBA00022553"/>
    </source>
</evidence>
<dbReference type="CDD" id="cd06225">
    <property type="entry name" value="HAMP"/>
    <property type="match status" value="1"/>
</dbReference>
<dbReference type="PRINTS" id="PR00344">
    <property type="entry name" value="BCTRLSENSOR"/>
</dbReference>
<evidence type="ECO:0000259" key="15">
    <source>
        <dbReference type="PROSITE" id="PS50109"/>
    </source>
</evidence>
<dbReference type="InterPro" id="IPR003594">
    <property type="entry name" value="HATPase_dom"/>
</dbReference>
<dbReference type="Pfam" id="PF00672">
    <property type="entry name" value="HAMP"/>
    <property type="match status" value="1"/>
</dbReference>
<evidence type="ECO:0000313" key="18">
    <source>
        <dbReference type="Proteomes" id="UP001164726"/>
    </source>
</evidence>
<evidence type="ECO:0000256" key="12">
    <source>
        <dbReference type="ARBA" id="ARBA00023012"/>
    </source>
</evidence>
<dbReference type="AlphaFoldDB" id="A0A9E8M0J7"/>
<dbReference type="FunFam" id="3.30.565.10:FF:000006">
    <property type="entry name" value="Sensor histidine kinase WalK"/>
    <property type="match status" value="1"/>
</dbReference>
<evidence type="ECO:0000256" key="14">
    <source>
        <dbReference type="SAM" id="Phobius"/>
    </source>
</evidence>
<feature type="domain" description="HAMP" evidence="16">
    <location>
        <begin position="180"/>
        <end position="232"/>
    </location>
</feature>
<evidence type="ECO:0000256" key="6">
    <source>
        <dbReference type="ARBA" id="ARBA00022679"/>
    </source>
</evidence>
<dbReference type="PANTHER" id="PTHR45528">
    <property type="entry name" value="SENSOR HISTIDINE KINASE CPXA"/>
    <property type="match status" value="1"/>
</dbReference>
<dbReference type="InterPro" id="IPR003660">
    <property type="entry name" value="HAMP_dom"/>
</dbReference>
<evidence type="ECO:0000256" key="7">
    <source>
        <dbReference type="ARBA" id="ARBA00022692"/>
    </source>
</evidence>
<proteinExistence type="predicted"/>
<dbReference type="InterPro" id="IPR003661">
    <property type="entry name" value="HisK_dim/P_dom"/>
</dbReference>
<dbReference type="PROSITE" id="PS50885">
    <property type="entry name" value="HAMP"/>
    <property type="match status" value="1"/>
</dbReference>
<dbReference type="KEGG" id="fhl:OE105_02305"/>
<evidence type="ECO:0000256" key="10">
    <source>
        <dbReference type="ARBA" id="ARBA00022840"/>
    </source>
</evidence>
<evidence type="ECO:0000256" key="3">
    <source>
        <dbReference type="ARBA" id="ARBA00012438"/>
    </source>
</evidence>
<reference evidence="17" key="1">
    <citation type="submission" date="2022-09" db="EMBL/GenBank/DDBJ databases">
        <title>Complete Genomes of Fervidibacillus albus and Fervidibacillus halotolerans isolated from tidal flat sediments.</title>
        <authorList>
            <person name="Kwon K.K."/>
            <person name="Yang S.-H."/>
            <person name="Park M.J."/>
            <person name="Oh H.-M."/>
        </authorList>
    </citation>
    <scope>NUCLEOTIDE SEQUENCE</scope>
    <source>
        <strain evidence="17">MEBiC13594</strain>
    </source>
</reference>
<dbReference type="SMART" id="SM00388">
    <property type="entry name" value="HisKA"/>
    <property type="match status" value="1"/>
</dbReference>
<dbReference type="SUPFAM" id="SSF47384">
    <property type="entry name" value="Homodimeric domain of signal transducing histidine kinase"/>
    <property type="match status" value="1"/>
</dbReference>
<evidence type="ECO:0000313" key="17">
    <source>
        <dbReference type="EMBL" id="WAA12979.1"/>
    </source>
</evidence>
<dbReference type="SUPFAM" id="SSF55874">
    <property type="entry name" value="ATPase domain of HSP90 chaperone/DNA topoisomerase II/histidine kinase"/>
    <property type="match status" value="1"/>
</dbReference>
<evidence type="ECO:0000256" key="11">
    <source>
        <dbReference type="ARBA" id="ARBA00022989"/>
    </source>
</evidence>
<dbReference type="PROSITE" id="PS50109">
    <property type="entry name" value="HIS_KIN"/>
    <property type="match status" value="1"/>
</dbReference>
<dbReference type="GO" id="GO:0005886">
    <property type="term" value="C:plasma membrane"/>
    <property type="evidence" value="ECO:0007669"/>
    <property type="project" value="UniProtKB-SubCell"/>
</dbReference>
<keyword evidence="10 17" id="KW-0067">ATP-binding</keyword>
<feature type="domain" description="Histidine kinase" evidence="15">
    <location>
        <begin position="240"/>
        <end position="455"/>
    </location>
</feature>
<dbReference type="GO" id="GO:0000155">
    <property type="term" value="F:phosphorelay sensor kinase activity"/>
    <property type="evidence" value="ECO:0007669"/>
    <property type="project" value="InterPro"/>
</dbReference>
<dbReference type="InterPro" id="IPR050398">
    <property type="entry name" value="HssS/ArlS-like"/>
</dbReference>
<comment type="catalytic activity">
    <reaction evidence="1">
        <text>ATP + protein L-histidine = ADP + protein N-phospho-L-histidine.</text>
        <dbReference type="EC" id="2.7.13.3"/>
    </reaction>
</comment>
<dbReference type="SMART" id="SM00304">
    <property type="entry name" value="HAMP"/>
    <property type="match status" value="1"/>
</dbReference>
<keyword evidence="6" id="KW-0808">Transferase</keyword>
<dbReference type="Gene3D" id="1.10.287.130">
    <property type="match status" value="1"/>
</dbReference>
<dbReference type="EC" id="2.7.13.3" evidence="3"/>
<dbReference type="CDD" id="cd00075">
    <property type="entry name" value="HATPase"/>
    <property type="match status" value="1"/>
</dbReference>
<dbReference type="InterPro" id="IPR004358">
    <property type="entry name" value="Sig_transdc_His_kin-like_C"/>
</dbReference>
<comment type="subcellular location">
    <subcellularLocation>
        <location evidence="2">Cell membrane</location>
        <topology evidence="2">Multi-pass membrane protein</topology>
    </subcellularLocation>
</comment>
<keyword evidence="13 14" id="KW-0472">Membrane</keyword>
<sequence length="461" mass="51324">MKLHTKLFLSFTIVIILMALFQSLFIQNRVENNFGRYLDKNLNDSIELMKEKIVDYYKVTGTLEGIEKEIFPYSDLWKQGRRRMQGIESGRVEIFVTNAEQLVVASSTGLEIGKSAENLNGFKELIYADGEKIGEIIVQKNNLGFIDVEKQFIRSSNLAVIISGLLAAITAVGISIFISKKMVKPLNQLMKGIEKIIQGERNVRLHIDSRDEFSELGEAFNKMLEKLNKNEQIRKNLVLDVAHELRTPLAILQGKLESIQEGAIKADEKTILELSDEVYRLNRLVNDLQQLSLAEAGELPLHKRATDINELIKRICGNFQGLAEEKGISIEFKEPSVSIVAVLDPDRMTEVLVNLIGNALKWTPPSGKVTITAEKEKGMAKIAVSDTGPGIKKEHLEFIFDRFFKADKSRKREDAGTGLGLSIAKGFVEAHGGTIQAESEEGKGTTLTIMIPTEGASSSTF</sequence>
<dbReference type="PANTHER" id="PTHR45528:SF1">
    <property type="entry name" value="SENSOR HISTIDINE KINASE CPXA"/>
    <property type="match status" value="1"/>
</dbReference>
<dbReference type="InterPro" id="IPR036097">
    <property type="entry name" value="HisK_dim/P_sf"/>
</dbReference>
<dbReference type="GO" id="GO:0005524">
    <property type="term" value="F:ATP binding"/>
    <property type="evidence" value="ECO:0007669"/>
    <property type="project" value="UniProtKB-KW"/>
</dbReference>
<dbReference type="SMART" id="SM00387">
    <property type="entry name" value="HATPase_c"/>
    <property type="match status" value="1"/>
</dbReference>
<dbReference type="InterPro" id="IPR036890">
    <property type="entry name" value="HATPase_C_sf"/>
</dbReference>